<keyword evidence="7" id="KW-0067">ATP-binding</keyword>
<dbReference type="CDD" id="cd00075">
    <property type="entry name" value="HATPase"/>
    <property type="match status" value="1"/>
</dbReference>
<dbReference type="NCBIfam" id="TIGR00229">
    <property type="entry name" value="sensory_box"/>
    <property type="match status" value="1"/>
</dbReference>
<feature type="domain" description="Response regulatory" evidence="12">
    <location>
        <begin position="440"/>
        <end position="560"/>
    </location>
</feature>
<evidence type="ECO:0000256" key="9">
    <source>
        <dbReference type="PROSITE-ProRule" id="PRU00169"/>
    </source>
</evidence>
<dbReference type="SUPFAM" id="SSF52172">
    <property type="entry name" value="CheY-like"/>
    <property type="match status" value="1"/>
</dbReference>
<dbReference type="CDD" id="cd00130">
    <property type="entry name" value="PAS"/>
    <property type="match status" value="1"/>
</dbReference>
<evidence type="ECO:0000256" key="1">
    <source>
        <dbReference type="ARBA" id="ARBA00000085"/>
    </source>
</evidence>
<dbReference type="Proteomes" id="UP000001933">
    <property type="component" value="Chromosome"/>
</dbReference>
<reference evidence="15 16" key="1">
    <citation type="journal article" date="2007" name="Proc. Natl. Acad. Sci. U.S.A.">
        <title>The genome of Syntrophus aciditrophicus: life at the thermodynamic limit of microbial growth.</title>
        <authorList>
            <person name="McInerney M.J."/>
            <person name="Rohlin L."/>
            <person name="Mouttaki H."/>
            <person name="Kim U."/>
            <person name="Krupp R.S."/>
            <person name="Rios-Hernandez L."/>
            <person name="Sieber J."/>
            <person name="Struchtemeyer C.G."/>
            <person name="Bhattacharyya A."/>
            <person name="Campbell J.W."/>
            <person name="Gunsalus R.P."/>
        </authorList>
    </citation>
    <scope>NUCLEOTIDE SEQUENCE [LARGE SCALE GENOMIC DNA]</scope>
    <source>
        <strain evidence="15 16">SB</strain>
    </source>
</reference>
<dbReference type="CDD" id="cd00082">
    <property type="entry name" value="HisKA"/>
    <property type="match status" value="1"/>
</dbReference>
<dbReference type="InterPro" id="IPR000700">
    <property type="entry name" value="PAS-assoc_C"/>
</dbReference>
<dbReference type="Gene3D" id="3.40.50.2300">
    <property type="match status" value="1"/>
</dbReference>
<dbReference type="eggNOG" id="COG4191">
    <property type="taxonomic scope" value="Bacteria"/>
</dbReference>
<sequence>MNDFRVAAGSGKRRLLNHREPDENLPLSNAGKSESVPETSPECDFRDDVLQHGQAEDALRNSDALYSTFFETTQSIVLILTSDARIIACSSAAEKLLGCNKEQIIGKSYVDLFVPKKDQTKSRKAILNILKGRDCRNVETEVLVRNSVIRTILWNATRLPGRATRPHGIIAFGQDITERKRMENELLRAQKLEAVGILAGGLAHDFNNLIAAILGNISLVKAGLNPEEKNCIRLIRAEQSCLQARELTNRLITFSDGGKPRRHITSLTSFLQKMVFFTPQSASVLCRYRLPKNLYSVRIDENQIQQVFLHLLRNAEEAMPDGGEIVIEAENFCAASDLPPGLKKGRYVRCSVRDHGKGIAPEFQSRIFEPYYTSKPKGAEKGSGLSLAICYSIIRKHGGTITFSSESGQGTMFSFYLPAVPEDSATVATGRPSLQTMKERILLMDDEEAVRNITSQLLTHLGYEVELAGNGEEAITRFGQAESAGRPFSQVMLDLTIRGGMGGFKTLQKLREINPEVRAIIVSGYTNDPIVEFFDEHGFNASLTKPFTIKQLQTALANSGA</sequence>
<dbReference type="Gene3D" id="3.30.450.20">
    <property type="entry name" value="PAS domain"/>
    <property type="match status" value="1"/>
</dbReference>
<evidence type="ECO:0000256" key="8">
    <source>
        <dbReference type="ARBA" id="ARBA00023012"/>
    </source>
</evidence>
<dbReference type="EC" id="2.7.13.3" evidence="2"/>
<keyword evidence="6 15" id="KW-0418">Kinase</keyword>
<dbReference type="InterPro" id="IPR005467">
    <property type="entry name" value="His_kinase_dom"/>
</dbReference>
<dbReference type="Pfam" id="PF00989">
    <property type="entry name" value="PAS"/>
    <property type="match status" value="1"/>
</dbReference>
<dbReference type="KEGG" id="sat:SYN_01438"/>
<evidence type="ECO:0000256" key="2">
    <source>
        <dbReference type="ARBA" id="ARBA00012438"/>
    </source>
</evidence>
<evidence type="ECO:0000256" key="10">
    <source>
        <dbReference type="SAM" id="MobiDB-lite"/>
    </source>
</evidence>
<evidence type="ECO:0000313" key="15">
    <source>
        <dbReference type="EMBL" id="ABC76121.1"/>
    </source>
</evidence>
<feature type="domain" description="PAC" evidence="14">
    <location>
        <begin position="136"/>
        <end position="188"/>
    </location>
</feature>
<dbReference type="HOGENOM" id="CLU_000445_114_51_7"/>
<dbReference type="eggNOG" id="COG2204">
    <property type="taxonomic scope" value="Bacteria"/>
</dbReference>
<dbReference type="OrthoDB" id="9813024at2"/>
<dbReference type="CDD" id="cd17546">
    <property type="entry name" value="REC_hyHK_CKI1_RcsC-like"/>
    <property type="match status" value="1"/>
</dbReference>
<dbReference type="InParanoid" id="Q2LQ44"/>
<feature type="modified residue" description="4-aspartylphosphate" evidence="9">
    <location>
        <position position="494"/>
    </location>
</feature>
<evidence type="ECO:0000313" key="16">
    <source>
        <dbReference type="Proteomes" id="UP000001933"/>
    </source>
</evidence>
<evidence type="ECO:0000256" key="5">
    <source>
        <dbReference type="ARBA" id="ARBA00022741"/>
    </source>
</evidence>
<evidence type="ECO:0000256" key="3">
    <source>
        <dbReference type="ARBA" id="ARBA00022553"/>
    </source>
</evidence>
<feature type="compositionally biased region" description="Polar residues" evidence="10">
    <location>
        <begin position="26"/>
        <end position="38"/>
    </location>
</feature>
<dbReference type="InterPro" id="IPR013767">
    <property type="entry name" value="PAS_fold"/>
</dbReference>
<evidence type="ECO:0000256" key="6">
    <source>
        <dbReference type="ARBA" id="ARBA00022777"/>
    </source>
</evidence>
<evidence type="ECO:0000259" key="11">
    <source>
        <dbReference type="PROSITE" id="PS50109"/>
    </source>
</evidence>
<comment type="catalytic activity">
    <reaction evidence="1">
        <text>ATP + protein L-histidine = ADP + protein N-phospho-L-histidine.</text>
        <dbReference type="EC" id="2.7.13.3"/>
    </reaction>
</comment>
<dbReference type="PROSITE" id="PS50109">
    <property type="entry name" value="HIS_KIN"/>
    <property type="match status" value="1"/>
</dbReference>
<dbReference type="Pfam" id="PF00072">
    <property type="entry name" value="Response_reg"/>
    <property type="match status" value="1"/>
</dbReference>
<dbReference type="InterPro" id="IPR004358">
    <property type="entry name" value="Sig_transdc_His_kin-like_C"/>
</dbReference>
<dbReference type="SMART" id="SM00448">
    <property type="entry name" value="REC"/>
    <property type="match status" value="1"/>
</dbReference>
<dbReference type="FunCoup" id="Q2LQ44">
    <property type="interactions" value="100"/>
</dbReference>
<dbReference type="PANTHER" id="PTHR43065:SF46">
    <property type="entry name" value="C4-DICARBOXYLATE TRANSPORT SENSOR PROTEIN DCTB"/>
    <property type="match status" value="1"/>
</dbReference>
<dbReference type="GO" id="GO:0005524">
    <property type="term" value="F:ATP binding"/>
    <property type="evidence" value="ECO:0007669"/>
    <property type="project" value="UniProtKB-KW"/>
</dbReference>
<dbReference type="STRING" id="56780.SYN_01438"/>
<dbReference type="InterPro" id="IPR001789">
    <property type="entry name" value="Sig_transdc_resp-reg_receiver"/>
</dbReference>
<evidence type="ECO:0000259" key="12">
    <source>
        <dbReference type="PROSITE" id="PS50110"/>
    </source>
</evidence>
<dbReference type="InterPro" id="IPR035965">
    <property type="entry name" value="PAS-like_dom_sf"/>
</dbReference>
<dbReference type="PRINTS" id="PR00344">
    <property type="entry name" value="BCTRLSENSOR"/>
</dbReference>
<organism evidence="15 16">
    <name type="scientific">Syntrophus aciditrophicus (strain SB)</name>
    <dbReference type="NCBI Taxonomy" id="56780"/>
    <lineage>
        <taxon>Bacteria</taxon>
        <taxon>Pseudomonadati</taxon>
        <taxon>Thermodesulfobacteriota</taxon>
        <taxon>Syntrophia</taxon>
        <taxon>Syntrophales</taxon>
        <taxon>Syntrophaceae</taxon>
        <taxon>Syntrophus</taxon>
    </lineage>
</organism>
<dbReference type="AlphaFoldDB" id="Q2LQ44"/>
<dbReference type="GO" id="GO:0000155">
    <property type="term" value="F:phosphorelay sensor kinase activity"/>
    <property type="evidence" value="ECO:0007669"/>
    <property type="project" value="InterPro"/>
</dbReference>
<dbReference type="SUPFAM" id="SSF55874">
    <property type="entry name" value="ATPase domain of HSP90 chaperone/DNA topoisomerase II/histidine kinase"/>
    <property type="match status" value="1"/>
</dbReference>
<feature type="domain" description="Histidine kinase" evidence="11">
    <location>
        <begin position="201"/>
        <end position="421"/>
    </location>
</feature>
<dbReference type="InterPro" id="IPR003594">
    <property type="entry name" value="HATPase_dom"/>
</dbReference>
<dbReference type="PANTHER" id="PTHR43065">
    <property type="entry name" value="SENSOR HISTIDINE KINASE"/>
    <property type="match status" value="1"/>
</dbReference>
<dbReference type="InterPro" id="IPR003661">
    <property type="entry name" value="HisK_dim/P_dom"/>
</dbReference>
<dbReference type="GO" id="GO:0006355">
    <property type="term" value="P:regulation of DNA-templated transcription"/>
    <property type="evidence" value="ECO:0007669"/>
    <property type="project" value="InterPro"/>
</dbReference>
<dbReference type="SMART" id="SM00387">
    <property type="entry name" value="HATPase_c"/>
    <property type="match status" value="1"/>
</dbReference>
<dbReference type="PROSITE" id="PS50112">
    <property type="entry name" value="PAS"/>
    <property type="match status" value="1"/>
</dbReference>
<dbReference type="InterPro" id="IPR000014">
    <property type="entry name" value="PAS"/>
</dbReference>
<dbReference type="SMART" id="SM00091">
    <property type="entry name" value="PAS"/>
    <property type="match status" value="1"/>
</dbReference>
<keyword evidence="4" id="KW-0808">Transferase</keyword>
<gene>
    <name evidence="15" type="ORF">SYN_01438</name>
</gene>
<dbReference type="PROSITE" id="PS50110">
    <property type="entry name" value="RESPONSE_REGULATORY"/>
    <property type="match status" value="1"/>
</dbReference>
<dbReference type="Gene3D" id="1.10.287.130">
    <property type="match status" value="1"/>
</dbReference>
<evidence type="ECO:0000256" key="7">
    <source>
        <dbReference type="ARBA" id="ARBA00022840"/>
    </source>
</evidence>
<keyword evidence="8" id="KW-0902">Two-component regulatory system</keyword>
<keyword evidence="5" id="KW-0547">Nucleotide-binding</keyword>
<name>Q2LQ44_SYNAS</name>
<dbReference type="EMBL" id="CP000252">
    <property type="protein sequence ID" value="ABC76121.1"/>
    <property type="molecule type" value="Genomic_DNA"/>
</dbReference>
<feature type="region of interest" description="Disordered" evidence="10">
    <location>
        <begin position="1"/>
        <end position="42"/>
    </location>
</feature>
<proteinExistence type="predicted"/>
<dbReference type="InterPro" id="IPR036890">
    <property type="entry name" value="HATPase_C_sf"/>
</dbReference>
<dbReference type="RefSeq" id="WP_011416155.1">
    <property type="nucleotide sequence ID" value="NC_007759.1"/>
</dbReference>
<dbReference type="PROSITE" id="PS50113">
    <property type="entry name" value="PAC"/>
    <property type="match status" value="1"/>
</dbReference>
<dbReference type="Gene3D" id="3.30.565.10">
    <property type="entry name" value="Histidine kinase-like ATPase, C-terminal domain"/>
    <property type="match status" value="1"/>
</dbReference>
<dbReference type="SUPFAM" id="SSF55785">
    <property type="entry name" value="PYP-like sensor domain (PAS domain)"/>
    <property type="match status" value="1"/>
</dbReference>
<evidence type="ECO:0000259" key="14">
    <source>
        <dbReference type="PROSITE" id="PS50113"/>
    </source>
</evidence>
<evidence type="ECO:0000256" key="4">
    <source>
        <dbReference type="ARBA" id="ARBA00022679"/>
    </source>
</evidence>
<keyword evidence="3 9" id="KW-0597">Phosphoprotein</keyword>
<keyword evidence="16" id="KW-1185">Reference proteome</keyword>
<dbReference type="InterPro" id="IPR011006">
    <property type="entry name" value="CheY-like_superfamily"/>
</dbReference>
<dbReference type="Pfam" id="PF02518">
    <property type="entry name" value="HATPase_c"/>
    <property type="match status" value="1"/>
</dbReference>
<protein>
    <recommendedName>
        <fullName evidence="2">histidine kinase</fullName>
        <ecNumber evidence="2">2.7.13.3</ecNumber>
    </recommendedName>
</protein>
<accession>Q2LQ44</accession>
<feature type="domain" description="PAS" evidence="13">
    <location>
        <begin position="62"/>
        <end position="133"/>
    </location>
</feature>
<evidence type="ECO:0000259" key="13">
    <source>
        <dbReference type="PROSITE" id="PS50112"/>
    </source>
</evidence>